<organism evidence="1 2">
    <name type="scientific">Meloidogyne incognita</name>
    <name type="common">Southern root-knot nematode worm</name>
    <name type="synonym">Oxyuris incognita</name>
    <dbReference type="NCBI Taxonomy" id="6306"/>
    <lineage>
        <taxon>Eukaryota</taxon>
        <taxon>Metazoa</taxon>
        <taxon>Ecdysozoa</taxon>
        <taxon>Nematoda</taxon>
        <taxon>Chromadorea</taxon>
        <taxon>Rhabditida</taxon>
        <taxon>Tylenchina</taxon>
        <taxon>Tylenchomorpha</taxon>
        <taxon>Tylenchoidea</taxon>
        <taxon>Meloidogynidae</taxon>
        <taxon>Meloidogyninae</taxon>
        <taxon>Meloidogyne</taxon>
        <taxon>Meloidogyne incognita group</taxon>
    </lineage>
</organism>
<evidence type="ECO:0000313" key="1">
    <source>
        <dbReference type="Proteomes" id="UP000887563"/>
    </source>
</evidence>
<evidence type="ECO:0000313" key="2">
    <source>
        <dbReference type="WBParaSite" id="Minc3s00197g07300"/>
    </source>
</evidence>
<sequence>MWRHFSSTFAHIHSSYRICVDWQSFVRINYNAEESRISLMRITKFQDGFCY</sequence>
<name>A0A914KZQ8_MELIC</name>
<keyword evidence="1" id="KW-1185">Reference proteome</keyword>
<proteinExistence type="predicted"/>
<protein>
    <submittedName>
        <fullName evidence="2">Uncharacterized protein</fullName>
    </submittedName>
</protein>
<accession>A0A914KZQ8</accession>
<dbReference type="AlphaFoldDB" id="A0A914KZQ8"/>
<reference evidence="2" key="1">
    <citation type="submission" date="2022-11" db="UniProtKB">
        <authorList>
            <consortium name="WormBaseParasite"/>
        </authorList>
    </citation>
    <scope>IDENTIFICATION</scope>
</reference>
<dbReference type="WBParaSite" id="Minc3s00197g07300">
    <property type="protein sequence ID" value="Minc3s00197g07300"/>
    <property type="gene ID" value="Minc3s00197g07300"/>
</dbReference>
<dbReference type="Proteomes" id="UP000887563">
    <property type="component" value="Unplaced"/>
</dbReference>